<feature type="transmembrane region" description="Helical" evidence="5">
    <location>
        <begin position="150"/>
        <end position="174"/>
    </location>
</feature>
<dbReference type="Proteomes" id="UP000291078">
    <property type="component" value="Unassembled WGS sequence"/>
</dbReference>
<dbReference type="PANTHER" id="PTHR43759:SF1">
    <property type="entry name" value="GLUCOSE IMPORT SYSTEM PERMEASE PROTEIN GLCT"/>
    <property type="match status" value="1"/>
</dbReference>
<evidence type="ECO:0000313" key="8">
    <source>
        <dbReference type="Proteomes" id="UP000291078"/>
    </source>
</evidence>
<dbReference type="Pfam" id="PF00528">
    <property type="entry name" value="BPD_transp_1"/>
    <property type="match status" value="1"/>
</dbReference>
<dbReference type="InterPro" id="IPR052730">
    <property type="entry name" value="Sugar_ABC_transporter"/>
</dbReference>
<sequence length="297" mass="32480">MKPVNQKAWLLVLPVVICVAFSAILPLMTIVNYSVQDIISPERRVFVGTEWFATVLRDAELHDALLRQLGFSLAVLCVEIPLGILLALAMPARGWQASAALVVIALSLLIPWNVVGTIWQIFGRTDIGLLGAALDGMGFDYNYTGSAVDAWVTVLVMDVWHWTPLVALLCYAGLRAIPDAYYQAAQIDGASRFAVFRFIQLPKLRGVLMIAVLLRFMDSFMIYTEPFVLTGGGPGNATTFLSQYLTQKAVGQFDLGPAAAFSIVYFLIILLTCFVLYNWMQRAGTSGAAGVEEVPHG</sequence>
<dbReference type="AlphaFoldDB" id="A0A4Q7S5Q2"/>
<comment type="subcellular location">
    <subcellularLocation>
        <location evidence="1 5">Cell membrane</location>
        <topology evidence="1 5">Multi-pass membrane protein</topology>
    </subcellularLocation>
</comment>
<feature type="transmembrane region" description="Helical" evidence="5">
    <location>
        <begin position="258"/>
        <end position="277"/>
    </location>
</feature>
<organism evidence="7 8">
    <name type="scientific">Cupriavidus agavae</name>
    <dbReference type="NCBI Taxonomy" id="1001822"/>
    <lineage>
        <taxon>Bacteria</taxon>
        <taxon>Pseudomonadati</taxon>
        <taxon>Pseudomonadota</taxon>
        <taxon>Betaproteobacteria</taxon>
        <taxon>Burkholderiales</taxon>
        <taxon>Burkholderiaceae</taxon>
        <taxon>Cupriavidus</taxon>
    </lineage>
</organism>
<keyword evidence="3 5" id="KW-1133">Transmembrane helix</keyword>
<dbReference type="Gene3D" id="1.10.3720.10">
    <property type="entry name" value="MetI-like"/>
    <property type="match status" value="1"/>
</dbReference>
<dbReference type="PROSITE" id="PS50928">
    <property type="entry name" value="ABC_TM1"/>
    <property type="match status" value="1"/>
</dbReference>
<comment type="caution">
    <text evidence="7">The sequence shown here is derived from an EMBL/GenBank/DDBJ whole genome shotgun (WGS) entry which is preliminary data.</text>
</comment>
<evidence type="ECO:0000313" key="7">
    <source>
        <dbReference type="EMBL" id="RZT41701.1"/>
    </source>
</evidence>
<dbReference type="GO" id="GO:0055085">
    <property type="term" value="P:transmembrane transport"/>
    <property type="evidence" value="ECO:0007669"/>
    <property type="project" value="InterPro"/>
</dbReference>
<feature type="transmembrane region" description="Helical" evidence="5">
    <location>
        <begin position="69"/>
        <end position="88"/>
    </location>
</feature>
<dbReference type="RefSeq" id="WP_130389715.1">
    <property type="nucleotide sequence ID" value="NZ_SGXM01000001.1"/>
</dbReference>
<keyword evidence="8" id="KW-1185">Reference proteome</keyword>
<evidence type="ECO:0000256" key="4">
    <source>
        <dbReference type="ARBA" id="ARBA00023136"/>
    </source>
</evidence>
<feature type="domain" description="ABC transmembrane type-1" evidence="6">
    <location>
        <begin position="65"/>
        <end position="276"/>
    </location>
</feature>
<reference evidence="7 8" key="1">
    <citation type="journal article" date="2015" name="Stand. Genomic Sci.">
        <title>Genomic Encyclopedia of Bacterial and Archaeal Type Strains, Phase III: the genomes of soil and plant-associated and newly described type strains.</title>
        <authorList>
            <person name="Whitman W.B."/>
            <person name="Woyke T."/>
            <person name="Klenk H.P."/>
            <person name="Zhou Y."/>
            <person name="Lilburn T.G."/>
            <person name="Beck B.J."/>
            <person name="De Vos P."/>
            <person name="Vandamme P."/>
            <person name="Eisen J.A."/>
            <person name="Garrity G."/>
            <person name="Hugenholtz P."/>
            <person name="Kyrpides N.C."/>
        </authorList>
    </citation>
    <scope>NUCLEOTIDE SEQUENCE [LARGE SCALE GENOMIC DNA]</scope>
    <source>
        <strain evidence="7 8">ASC-9842</strain>
    </source>
</reference>
<dbReference type="SUPFAM" id="SSF161098">
    <property type="entry name" value="MetI-like"/>
    <property type="match status" value="1"/>
</dbReference>
<comment type="similarity">
    <text evidence="5">Belongs to the binding-protein-dependent transport system permease family.</text>
</comment>
<evidence type="ECO:0000259" key="6">
    <source>
        <dbReference type="PROSITE" id="PS50928"/>
    </source>
</evidence>
<dbReference type="CDD" id="cd06261">
    <property type="entry name" value="TM_PBP2"/>
    <property type="match status" value="1"/>
</dbReference>
<feature type="transmembrane region" description="Helical" evidence="5">
    <location>
        <begin position="100"/>
        <end position="122"/>
    </location>
</feature>
<evidence type="ECO:0000256" key="5">
    <source>
        <dbReference type="RuleBase" id="RU363032"/>
    </source>
</evidence>
<evidence type="ECO:0000256" key="2">
    <source>
        <dbReference type="ARBA" id="ARBA00022692"/>
    </source>
</evidence>
<accession>A0A4Q7S5Q2</accession>
<protein>
    <submittedName>
        <fullName evidence="7">Carbohydrate ABC transporter membrane protein 1 (CUT1 family)</fullName>
    </submittedName>
</protein>
<keyword evidence="2 5" id="KW-0812">Transmembrane</keyword>
<dbReference type="OrthoDB" id="8585214at2"/>
<dbReference type="EMBL" id="SGXM01000001">
    <property type="protein sequence ID" value="RZT41701.1"/>
    <property type="molecule type" value="Genomic_DNA"/>
</dbReference>
<gene>
    <name evidence="7" type="ORF">EV147_0701</name>
</gene>
<dbReference type="GO" id="GO:0005886">
    <property type="term" value="C:plasma membrane"/>
    <property type="evidence" value="ECO:0007669"/>
    <property type="project" value="UniProtKB-SubCell"/>
</dbReference>
<evidence type="ECO:0000256" key="1">
    <source>
        <dbReference type="ARBA" id="ARBA00004651"/>
    </source>
</evidence>
<dbReference type="PANTHER" id="PTHR43759">
    <property type="entry name" value="TREHALOSE TRANSPORT SYSTEM PERMEASE PROTEIN SUGA"/>
    <property type="match status" value="1"/>
</dbReference>
<evidence type="ECO:0000256" key="3">
    <source>
        <dbReference type="ARBA" id="ARBA00022989"/>
    </source>
</evidence>
<dbReference type="InterPro" id="IPR035906">
    <property type="entry name" value="MetI-like_sf"/>
</dbReference>
<keyword evidence="5" id="KW-0813">Transport</keyword>
<proteinExistence type="inferred from homology"/>
<name>A0A4Q7S5Q2_9BURK</name>
<keyword evidence="4 5" id="KW-0472">Membrane</keyword>
<dbReference type="InterPro" id="IPR000515">
    <property type="entry name" value="MetI-like"/>
</dbReference>